<dbReference type="InterPro" id="IPR036397">
    <property type="entry name" value="RNaseH_sf"/>
</dbReference>
<protein>
    <recommendedName>
        <fullName evidence="1">RNase H type-1 domain-containing protein</fullName>
    </recommendedName>
</protein>
<dbReference type="PANTHER" id="PTHR47723">
    <property type="entry name" value="OS05G0353850 PROTEIN"/>
    <property type="match status" value="1"/>
</dbReference>
<dbReference type="SUPFAM" id="SSF53098">
    <property type="entry name" value="Ribonuclease H-like"/>
    <property type="match status" value="1"/>
</dbReference>
<accession>A0AAV5MI05</accession>
<dbReference type="InterPro" id="IPR002156">
    <property type="entry name" value="RNaseH_domain"/>
</dbReference>
<dbReference type="EMBL" id="BPVZ01000287">
    <property type="protein sequence ID" value="GKV49142.1"/>
    <property type="molecule type" value="Genomic_DNA"/>
</dbReference>
<dbReference type="Pfam" id="PF13456">
    <property type="entry name" value="RVT_3"/>
    <property type="match status" value="1"/>
</dbReference>
<dbReference type="GO" id="GO:0004523">
    <property type="term" value="F:RNA-DNA hybrid ribonuclease activity"/>
    <property type="evidence" value="ECO:0007669"/>
    <property type="project" value="InterPro"/>
</dbReference>
<dbReference type="Gene3D" id="3.30.420.10">
    <property type="entry name" value="Ribonuclease H-like superfamily/Ribonuclease H"/>
    <property type="match status" value="1"/>
</dbReference>
<proteinExistence type="predicted"/>
<dbReference type="InterPro" id="IPR053151">
    <property type="entry name" value="RNase_H-like"/>
</dbReference>
<keyword evidence="3" id="KW-1185">Reference proteome</keyword>
<dbReference type="Proteomes" id="UP001054252">
    <property type="component" value="Unassembled WGS sequence"/>
</dbReference>
<dbReference type="InterPro" id="IPR044730">
    <property type="entry name" value="RNase_H-like_dom_plant"/>
</dbReference>
<organism evidence="2 3">
    <name type="scientific">Rubroshorea leprosula</name>
    <dbReference type="NCBI Taxonomy" id="152421"/>
    <lineage>
        <taxon>Eukaryota</taxon>
        <taxon>Viridiplantae</taxon>
        <taxon>Streptophyta</taxon>
        <taxon>Embryophyta</taxon>
        <taxon>Tracheophyta</taxon>
        <taxon>Spermatophyta</taxon>
        <taxon>Magnoliopsida</taxon>
        <taxon>eudicotyledons</taxon>
        <taxon>Gunneridae</taxon>
        <taxon>Pentapetalae</taxon>
        <taxon>rosids</taxon>
        <taxon>malvids</taxon>
        <taxon>Malvales</taxon>
        <taxon>Dipterocarpaceae</taxon>
        <taxon>Rubroshorea</taxon>
    </lineage>
</organism>
<reference evidence="2 3" key="1">
    <citation type="journal article" date="2021" name="Commun. Biol.">
        <title>The genome of Shorea leprosula (Dipterocarpaceae) highlights the ecological relevance of drought in aseasonal tropical rainforests.</title>
        <authorList>
            <person name="Ng K.K.S."/>
            <person name="Kobayashi M.J."/>
            <person name="Fawcett J.A."/>
            <person name="Hatakeyama M."/>
            <person name="Paape T."/>
            <person name="Ng C.H."/>
            <person name="Ang C.C."/>
            <person name="Tnah L.H."/>
            <person name="Lee C.T."/>
            <person name="Nishiyama T."/>
            <person name="Sese J."/>
            <person name="O'Brien M.J."/>
            <person name="Copetti D."/>
            <person name="Mohd Noor M.I."/>
            <person name="Ong R.C."/>
            <person name="Putra M."/>
            <person name="Sireger I.Z."/>
            <person name="Indrioko S."/>
            <person name="Kosugi Y."/>
            <person name="Izuno A."/>
            <person name="Isagi Y."/>
            <person name="Lee S.L."/>
            <person name="Shimizu K.K."/>
        </authorList>
    </citation>
    <scope>NUCLEOTIDE SEQUENCE [LARGE SCALE GENOMIC DNA]</scope>
    <source>
        <strain evidence="2">214</strain>
    </source>
</reference>
<dbReference type="PANTHER" id="PTHR47723:SF19">
    <property type="entry name" value="POLYNUCLEOTIDYL TRANSFERASE, RIBONUCLEASE H-LIKE SUPERFAMILY PROTEIN"/>
    <property type="match status" value="1"/>
</dbReference>
<dbReference type="InterPro" id="IPR012337">
    <property type="entry name" value="RNaseH-like_sf"/>
</dbReference>
<sequence length="134" mass="14771">MVNVGYTSILIAELWGLREGLRLCQFLGLSRVIAEMDAFISVCLVNENREPDNLFLAILLEIKNLMQGIDVCILQHTLREDNAAADYLASLGHSTAPGLHIWDSPPSELWNILEGDQMGVIEDGSASQLPHANE</sequence>
<name>A0AAV5MI05_9ROSI</name>
<evidence type="ECO:0000259" key="1">
    <source>
        <dbReference type="Pfam" id="PF13456"/>
    </source>
</evidence>
<dbReference type="CDD" id="cd06222">
    <property type="entry name" value="RNase_H_like"/>
    <property type="match status" value="1"/>
</dbReference>
<evidence type="ECO:0000313" key="3">
    <source>
        <dbReference type="Proteomes" id="UP001054252"/>
    </source>
</evidence>
<evidence type="ECO:0000313" key="2">
    <source>
        <dbReference type="EMBL" id="GKV49142.1"/>
    </source>
</evidence>
<dbReference type="AlphaFoldDB" id="A0AAV5MI05"/>
<dbReference type="GO" id="GO:0003676">
    <property type="term" value="F:nucleic acid binding"/>
    <property type="evidence" value="ECO:0007669"/>
    <property type="project" value="InterPro"/>
</dbReference>
<feature type="domain" description="RNase H type-1" evidence="1">
    <location>
        <begin position="7"/>
        <end position="90"/>
    </location>
</feature>
<gene>
    <name evidence="2" type="ORF">SLEP1_g55908</name>
</gene>
<comment type="caution">
    <text evidence="2">The sequence shown here is derived from an EMBL/GenBank/DDBJ whole genome shotgun (WGS) entry which is preliminary data.</text>
</comment>